<protein>
    <submittedName>
        <fullName evidence="2">DUF2663 domain-containing protein</fullName>
    </submittedName>
</protein>
<dbReference type="Pfam" id="PF10864">
    <property type="entry name" value="DUF2663"/>
    <property type="match status" value="1"/>
</dbReference>
<feature type="non-terminal residue" evidence="2">
    <location>
        <position position="151"/>
    </location>
</feature>
<organism evidence="2 3">
    <name type="scientific">Neobacillus piezotolerans</name>
    <dbReference type="NCBI Taxonomy" id="2259171"/>
    <lineage>
        <taxon>Bacteria</taxon>
        <taxon>Bacillati</taxon>
        <taxon>Bacillota</taxon>
        <taxon>Bacilli</taxon>
        <taxon>Bacillales</taxon>
        <taxon>Bacillaceae</taxon>
        <taxon>Neobacillus</taxon>
    </lineage>
</organism>
<keyword evidence="1" id="KW-0472">Membrane</keyword>
<dbReference type="EMBL" id="QNQT01000015">
    <property type="protein sequence ID" value="RDU35032.1"/>
    <property type="molecule type" value="Genomic_DNA"/>
</dbReference>
<feature type="transmembrane region" description="Helical" evidence="1">
    <location>
        <begin position="79"/>
        <end position="97"/>
    </location>
</feature>
<dbReference type="AlphaFoldDB" id="A0A3D8GL24"/>
<sequence>MENPIKMLDHRTDNATRQMLENVVKRKKKFEKAKSRHHMAIFATLGMAAAFLAYLYATVVHDYSYSFYAMFSAFVRKNASLYFLVGTVSLYGMMILLKEQRDKKEKEYHDLRCEIVDRSKDLWKKEDEWKSRHLVFEMMKKEYDINLYHEK</sequence>
<proteinExistence type="predicted"/>
<keyword evidence="1" id="KW-1133">Transmembrane helix</keyword>
<evidence type="ECO:0000313" key="2">
    <source>
        <dbReference type="EMBL" id="RDU35032.1"/>
    </source>
</evidence>
<keyword evidence="3" id="KW-1185">Reference proteome</keyword>
<comment type="caution">
    <text evidence="2">The sequence shown here is derived from an EMBL/GenBank/DDBJ whole genome shotgun (WGS) entry which is preliminary data.</text>
</comment>
<dbReference type="RefSeq" id="WP_115453929.1">
    <property type="nucleotide sequence ID" value="NZ_QNQT01000015.1"/>
</dbReference>
<gene>
    <name evidence="2" type="ORF">DRW41_20670</name>
</gene>
<accession>A0A3D8GL24</accession>
<name>A0A3D8GL24_9BACI</name>
<dbReference type="InterPro" id="IPR020210">
    <property type="entry name" value="Uncharacterised_YpbF_TM"/>
</dbReference>
<evidence type="ECO:0000256" key="1">
    <source>
        <dbReference type="SAM" id="Phobius"/>
    </source>
</evidence>
<dbReference type="Proteomes" id="UP000257144">
    <property type="component" value="Unassembled WGS sequence"/>
</dbReference>
<keyword evidence="1" id="KW-0812">Transmembrane</keyword>
<feature type="transmembrane region" description="Helical" evidence="1">
    <location>
        <begin position="39"/>
        <end position="59"/>
    </location>
</feature>
<dbReference type="OrthoDB" id="2969742at2"/>
<evidence type="ECO:0000313" key="3">
    <source>
        <dbReference type="Proteomes" id="UP000257144"/>
    </source>
</evidence>
<reference evidence="2 3" key="1">
    <citation type="submission" date="2018-07" db="EMBL/GenBank/DDBJ databases">
        <title>Bacillus sp. YLB-04 draft genome sequence.</title>
        <authorList>
            <person name="Yu L."/>
            <person name="Tang X."/>
        </authorList>
    </citation>
    <scope>NUCLEOTIDE SEQUENCE [LARGE SCALE GENOMIC DNA]</scope>
    <source>
        <strain evidence="2 3">YLB-04</strain>
    </source>
</reference>